<evidence type="ECO:0000256" key="1">
    <source>
        <dbReference type="SAM" id="Phobius"/>
    </source>
</evidence>
<dbReference type="RefSeq" id="WP_090633206.1">
    <property type="nucleotide sequence ID" value="NZ_FOCP01000017.1"/>
</dbReference>
<dbReference type="Proteomes" id="UP000199459">
    <property type="component" value="Unassembled WGS sequence"/>
</dbReference>
<protein>
    <submittedName>
        <fullName evidence="2">Uncharacterized protein</fullName>
    </submittedName>
</protein>
<sequence>MQTRAKASIRKFKMIAGVGIFAAFIAFGALLQVSSQGDSSDTYPKGFRGNTCTVETETLTIGYSSYYLSDEYEISEDEPRTPYIPVQCGKIPQPGMLNISIDLLHPDSSRNVPLAMRLAKLVYVADETVEEREILSVPARPHPSGVITHAFRLDEIGHYVIYLDGTSPENIHYLVRVPVTVGHDWQDNMRNFLPPFLRKYI</sequence>
<dbReference type="EMBL" id="FOCP01000017">
    <property type="protein sequence ID" value="SEN41282.1"/>
    <property type="molecule type" value="Genomic_DNA"/>
</dbReference>
<evidence type="ECO:0000313" key="3">
    <source>
        <dbReference type="Proteomes" id="UP000199459"/>
    </source>
</evidence>
<keyword evidence="1" id="KW-0472">Membrane</keyword>
<dbReference type="OrthoDB" id="8558640at2"/>
<keyword evidence="1" id="KW-1133">Transmembrane helix</keyword>
<gene>
    <name evidence="2" type="ORF">SAMN05216325_11735</name>
</gene>
<reference evidence="2 3" key="1">
    <citation type="submission" date="2016-10" db="EMBL/GenBank/DDBJ databases">
        <authorList>
            <person name="de Groot N.N."/>
        </authorList>
    </citation>
    <scope>NUCLEOTIDE SEQUENCE [LARGE SCALE GENOMIC DNA]</scope>
    <source>
        <strain evidence="2 3">Nm22</strain>
    </source>
</reference>
<dbReference type="AlphaFoldDB" id="A0A1H8GBA7"/>
<keyword evidence="1" id="KW-0812">Transmembrane</keyword>
<feature type="transmembrane region" description="Helical" evidence="1">
    <location>
        <begin position="12"/>
        <end position="31"/>
    </location>
</feature>
<proteinExistence type="predicted"/>
<evidence type="ECO:0000313" key="2">
    <source>
        <dbReference type="EMBL" id="SEN41282.1"/>
    </source>
</evidence>
<name>A0A1H8GBA7_9PROT</name>
<organism evidence="2 3">
    <name type="scientific">Nitrosomonas marina</name>
    <dbReference type="NCBI Taxonomy" id="917"/>
    <lineage>
        <taxon>Bacteria</taxon>
        <taxon>Pseudomonadati</taxon>
        <taxon>Pseudomonadota</taxon>
        <taxon>Betaproteobacteria</taxon>
        <taxon>Nitrosomonadales</taxon>
        <taxon>Nitrosomonadaceae</taxon>
        <taxon>Nitrosomonas</taxon>
    </lineage>
</organism>
<dbReference type="STRING" id="917.SAMN05216326_10177"/>
<accession>A0A1H8GBA7</accession>